<sequence>MTRHVSLDLPHSVRHVGGQEGSIAAASLAARPRIVHVTESFGSGTAAAIRDYVRNYSAADHHLVYSARTEAAVGSAEFAGFVTVTELPSGHYARIRFLRVFIANSDRPLIIHAHSSKAGVYVRMSVRKSATPIVYTPHCYSFERLDVAWPIRQCFRAVEWLLSFNTTCYASCSPREGQLSRWPISRPRVAVVPNVGQARLARQMDTHAHDTIRIAGNGRLGNQKDHTFFADAVASVTAQRPDVRAVWIGGGESAHVAQLRARGIEVTGWVSRSEALAVLASCDVYLHTALWEGFPISILEASAAGLPVIARNRPYLSGMDMPVVIDHPHQLCEALLGMCGERPRRIAVMETKAALSDNSDEMQQLSLRTLYAPYIGASCNLFT</sequence>
<keyword evidence="1" id="KW-0328">Glycosyltransferase</keyword>
<dbReference type="GO" id="GO:1901137">
    <property type="term" value="P:carbohydrate derivative biosynthetic process"/>
    <property type="evidence" value="ECO:0007669"/>
    <property type="project" value="UniProtKB-ARBA"/>
</dbReference>
<dbReference type="SUPFAM" id="SSF53756">
    <property type="entry name" value="UDP-Glycosyltransferase/glycogen phosphorylase"/>
    <property type="match status" value="1"/>
</dbReference>
<dbReference type="Pfam" id="PF13692">
    <property type="entry name" value="Glyco_trans_1_4"/>
    <property type="match status" value="1"/>
</dbReference>
<keyword evidence="5" id="KW-1185">Reference proteome</keyword>
<accession>A0A9X2YQZ4</accession>
<evidence type="ECO:0000259" key="3">
    <source>
        <dbReference type="Pfam" id="PF13579"/>
    </source>
</evidence>
<comment type="caution">
    <text evidence="4">The sequence shown here is derived from an EMBL/GenBank/DDBJ whole genome shotgun (WGS) entry which is preliminary data.</text>
</comment>
<dbReference type="InterPro" id="IPR028098">
    <property type="entry name" value="Glyco_trans_4-like_N"/>
</dbReference>
<dbReference type="PANTHER" id="PTHR45947:SF3">
    <property type="entry name" value="SULFOQUINOVOSYL TRANSFERASE SQD2"/>
    <property type="match status" value="1"/>
</dbReference>
<dbReference type="Pfam" id="PF13579">
    <property type="entry name" value="Glyco_trans_4_4"/>
    <property type="match status" value="1"/>
</dbReference>
<gene>
    <name evidence="4" type="ORF">H7I41_18580</name>
</gene>
<keyword evidence="2" id="KW-0808">Transferase</keyword>
<feature type="domain" description="Glycosyltransferase subfamily 4-like N-terminal" evidence="3">
    <location>
        <begin position="44"/>
        <end position="194"/>
    </location>
</feature>
<reference evidence="4" key="1">
    <citation type="submission" date="2020-07" db="EMBL/GenBank/DDBJ databases">
        <authorList>
            <person name="Pettersson B.M.F."/>
            <person name="Behra P.R.K."/>
            <person name="Ramesh M."/>
            <person name="Das S."/>
            <person name="Dasgupta S."/>
            <person name="Kirsebom L.A."/>
        </authorList>
    </citation>
    <scope>NUCLEOTIDE SEQUENCE</scope>
    <source>
        <strain evidence="4">DSM 44615</strain>
    </source>
</reference>
<dbReference type="GO" id="GO:1903509">
    <property type="term" value="P:liposaccharide metabolic process"/>
    <property type="evidence" value="ECO:0007669"/>
    <property type="project" value="UniProtKB-ARBA"/>
</dbReference>
<dbReference type="Proteomes" id="UP001140293">
    <property type="component" value="Unassembled WGS sequence"/>
</dbReference>
<evidence type="ECO:0000313" key="5">
    <source>
        <dbReference type="Proteomes" id="UP001140293"/>
    </source>
</evidence>
<dbReference type="InterPro" id="IPR050194">
    <property type="entry name" value="Glycosyltransferase_grp1"/>
</dbReference>
<dbReference type="EMBL" id="JACKSJ010000148">
    <property type="protein sequence ID" value="MCV7171925.1"/>
    <property type="molecule type" value="Genomic_DNA"/>
</dbReference>
<organism evidence="4 5">
    <name type="scientific">[Mycobacterium] manitobense</name>
    <dbReference type="NCBI Taxonomy" id="190147"/>
    <lineage>
        <taxon>Bacteria</taxon>
        <taxon>Bacillati</taxon>
        <taxon>Actinomycetota</taxon>
        <taxon>Actinomycetes</taxon>
        <taxon>Mycobacteriales</taxon>
        <taxon>Mycobacteriaceae</taxon>
        <taxon>Mycolicibacterium</taxon>
    </lineage>
</organism>
<protein>
    <submittedName>
        <fullName evidence="4">Glycosyltransferase</fullName>
    </submittedName>
</protein>
<name>A0A9X2YQZ4_9MYCO</name>
<reference evidence="4" key="2">
    <citation type="journal article" date="2022" name="BMC Genomics">
        <title>Comparative genome analysis of mycobacteria focusing on tRNA and non-coding RNA.</title>
        <authorList>
            <person name="Behra P.R.K."/>
            <person name="Pettersson B.M.F."/>
            <person name="Ramesh M."/>
            <person name="Das S."/>
            <person name="Dasgupta S."/>
            <person name="Kirsebom L.A."/>
        </authorList>
    </citation>
    <scope>NUCLEOTIDE SEQUENCE</scope>
    <source>
        <strain evidence="4">DSM 44615</strain>
    </source>
</reference>
<dbReference type="GO" id="GO:0008610">
    <property type="term" value="P:lipid biosynthetic process"/>
    <property type="evidence" value="ECO:0007669"/>
    <property type="project" value="UniProtKB-ARBA"/>
</dbReference>
<evidence type="ECO:0000313" key="4">
    <source>
        <dbReference type="EMBL" id="MCV7171925.1"/>
    </source>
</evidence>
<dbReference type="Gene3D" id="3.40.50.2000">
    <property type="entry name" value="Glycogen Phosphorylase B"/>
    <property type="match status" value="2"/>
</dbReference>
<evidence type="ECO:0000256" key="2">
    <source>
        <dbReference type="ARBA" id="ARBA00022679"/>
    </source>
</evidence>
<dbReference type="GO" id="GO:0016758">
    <property type="term" value="F:hexosyltransferase activity"/>
    <property type="evidence" value="ECO:0007669"/>
    <property type="project" value="TreeGrafter"/>
</dbReference>
<evidence type="ECO:0000256" key="1">
    <source>
        <dbReference type="ARBA" id="ARBA00022676"/>
    </source>
</evidence>
<dbReference type="AlphaFoldDB" id="A0A9X2YQZ4"/>
<dbReference type="PANTHER" id="PTHR45947">
    <property type="entry name" value="SULFOQUINOVOSYL TRANSFERASE SQD2"/>
    <property type="match status" value="1"/>
</dbReference>
<proteinExistence type="predicted"/>